<dbReference type="Proteomes" id="UP000031465">
    <property type="component" value="Unassembled WGS sequence"/>
</dbReference>
<gene>
    <name evidence="1" type="ORF">DB44_AP00260</name>
</gene>
<evidence type="ECO:0000313" key="2">
    <source>
        <dbReference type="Proteomes" id="UP000031465"/>
    </source>
</evidence>
<comment type="caution">
    <text evidence="1">The sequence shown here is derived from an EMBL/GenBank/DDBJ whole genome shotgun (WGS) entry which is preliminary data.</text>
</comment>
<dbReference type="PATRIC" id="fig|362787.3.peg.190"/>
<protein>
    <submittedName>
        <fullName evidence="1">Uncharacterized protein</fullName>
    </submittedName>
</protein>
<proteinExistence type="predicted"/>
<sequence>MLNLVKVTVKAAFIELISVSFNLYVLRNDFFKTEQPNEITLNKFFLNFFAKDDLN</sequence>
<accession>A0A0C1K4C0</accession>
<reference evidence="1 2" key="1">
    <citation type="journal article" date="2014" name="Mol. Biol. Evol.">
        <title>Massive expansion of Ubiquitination-related gene families within the Chlamydiae.</title>
        <authorList>
            <person name="Domman D."/>
            <person name="Collingro A."/>
            <person name="Lagkouvardos I."/>
            <person name="Gehre L."/>
            <person name="Weinmaier T."/>
            <person name="Rattei T."/>
            <person name="Subtil A."/>
            <person name="Horn M."/>
        </authorList>
    </citation>
    <scope>NUCLEOTIDE SEQUENCE [LARGE SCALE GENOMIC DNA]</scope>
    <source>
        <strain evidence="1 2">EI2</strain>
    </source>
</reference>
<dbReference type="AlphaFoldDB" id="A0A0C1K4C0"/>
<name>A0A0C1K4C0_9BACT</name>
<evidence type="ECO:0000313" key="1">
    <source>
        <dbReference type="EMBL" id="KIC74172.1"/>
    </source>
</evidence>
<organism evidence="1 2">
    <name type="scientific">Candidatus Protochlamydia amoebophila</name>
    <dbReference type="NCBI Taxonomy" id="362787"/>
    <lineage>
        <taxon>Bacteria</taxon>
        <taxon>Pseudomonadati</taxon>
        <taxon>Chlamydiota</taxon>
        <taxon>Chlamydiia</taxon>
        <taxon>Parachlamydiales</taxon>
        <taxon>Parachlamydiaceae</taxon>
        <taxon>Candidatus Protochlamydia</taxon>
    </lineage>
</organism>
<dbReference type="EMBL" id="JSAN01000014">
    <property type="protein sequence ID" value="KIC74172.1"/>
    <property type="molecule type" value="Genomic_DNA"/>
</dbReference>